<gene>
    <name evidence="1" type="ORF">S01H1_60899</name>
</gene>
<feature type="non-terminal residue" evidence="1">
    <location>
        <position position="52"/>
    </location>
</feature>
<reference evidence="1" key="1">
    <citation type="journal article" date="2014" name="Front. Microbiol.">
        <title>High frequency of phylogenetically diverse reductive dehalogenase-homologous genes in deep subseafloor sedimentary metagenomes.</title>
        <authorList>
            <person name="Kawai M."/>
            <person name="Futagami T."/>
            <person name="Toyoda A."/>
            <person name="Takaki Y."/>
            <person name="Nishi S."/>
            <person name="Hori S."/>
            <person name="Arai W."/>
            <person name="Tsubouchi T."/>
            <person name="Morono Y."/>
            <person name="Uchiyama I."/>
            <person name="Ito T."/>
            <person name="Fujiyama A."/>
            <person name="Inagaki F."/>
            <person name="Takami H."/>
        </authorList>
    </citation>
    <scope>NUCLEOTIDE SEQUENCE</scope>
    <source>
        <strain evidence="1">Expedition CK06-06</strain>
    </source>
</reference>
<dbReference type="AlphaFoldDB" id="X0WM04"/>
<dbReference type="EMBL" id="BARS01039900">
    <property type="protein sequence ID" value="GAG24262.1"/>
    <property type="molecule type" value="Genomic_DNA"/>
</dbReference>
<organism evidence="1">
    <name type="scientific">marine sediment metagenome</name>
    <dbReference type="NCBI Taxonomy" id="412755"/>
    <lineage>
        <taxon>unclassified sequences</taxon>
        <taxon>metagenomes</taxon>
        <taxon>ecological metagenomes</taxon>
    </lineage>
</organism>
<protein>
    <submittedName>
        <fullName evidence="1">Uncharacterized protein</fullName>
    </submittedName>
</protein>
<sequence length="52" mass="6132">MSYTVTLPSMKPRIDKNDFPDVSRRRVMLKNRTYIRPDTSNKTHQVVLPSKL</sequence>
<proteinExistence type="predicted"/>
<name>X0WM04_9ZZZZ</name>
<accession>X0WM04</accession>
<comment type="caution">
    <text evidence="1">The sequence shown here is derived from an EMBL/GenBank/DDBJ whole genome shotgun (WGS) entry which is preliminary data.</text>
</comment>
<evidence type="ECO:0000313" key="1">
    <source>
        <dbReference type="EMBL" id="GAG24262.1"/>
    </source>
</evidence>